<gene>
    <name evidence="1" type="ordered locus">y2572</name>
</gene>
<name>Q8CKZ2_YERPE</name>
<dbReference type="AlphaFoldDB" id="Q8CKZ2"/>
<evidence type="ECO:0000313" key="1">
    <source>
        <dbReference type="EMBL" id="AAM86128.1"/>
    </source>
</evidence>
<dbReference type="Proteomes" id="UP000002490">
    <property type="component" value="Chromosome"/>
</dbReference>
<accession>Q8CKZ2</accession>
<dbReference type="EMBL" id="AE009952">
    <property type="protein sequence ID" value="AAM86128.1"/>
    <property type="molecule type" value="Genomic_DNA"/>
</dbReference>
<dbReference type="KEGG" id="ypk:y2572"/>
<dbReference type="DNASU" id="1147520"/>
<dbReference type="HOGENOM" id="CLU_3086434_0_0_6"/>
<proteinExistence type="predicted"/>
<reference evidence="1 2" key="1">
    <citation type="journal article" date="2002" name="J. Bacteriol.">
        <title>Genome sequence of Yersinia pestis KIM.</title>
        <authorList>
            <person name="Deng W."/>
            <person name="Burland V."/>
            <person name="Plunkett G.III."/>
            <person name="Boutin A."/>
            <person name="Mayhew G.F."/>
            <person name="Liss P."/>
            <person name="Perna N.T."/>
            <person name="Rose D.J."/>
            <person name="Mau B."/>
            <person name="Zhou S."/>
            <person name="Schwartz D.C."/>
            <person name="Fetherston J.D."/>
            <person name="Lindler L.E."/>
            <person name="Brubaker R.R."/>
            <person name="Plana G.V."/>
            <person name="Straley S.C."/>
            <person name="McDonough K.A."/>
            <person name="Nilles M.L."/>
            <person name="Matson J.S."/>
            <person name="Blattner F.R."/>
            <person name="Perry R.D."/>
        </authorList>
    </citation>
    <scope>NUCLEOTIDE SEQUENCE [LARGE SCALE GENOMIC DNA]</scope>
    <source>
        <strain evidence="2">KIM10+ / Biovar Mediaevalis</strain>
    </source>
</reference>
<organism evidence="1 2">
    <name type="scientific">Yersinia pestis</name>
    <dbReference type="NCBI Taxonomy" id="632"/>
    <lineage>
        <taxon>Bacteria</taxon>
        <taxon>Pseudomonadati</taxon>
        <taxon>Pseudomonadota</taxon>
        <taxon>Gammaproteobacteria</taxon>
        <taxon>Enterobacterales</taxon>
        <taxon>Yersiniaceae</taxon>
        <taxon>Yersinia</taxon>
    </lineage>
</organism>
<evidence type="ECO:0000313" key="2">
    <source>
        <dbReference type="Proteomes" id="UP000002490"/>
    </source>
</evidence>
<sequence>MNGGHQDKGTNKGHDGNEKVFWTVVGNLADFFQIFGDMRDDMTCFYIVIIAK</sequence>
<protein>
    <submittedName>
        <fullName evidence="1">Uncharacterized protein</fullName>
    </submittedName>
</protein>